<accession>A0ABV9NLY8</accession>
<evidence type="ECO:0000313" key="1">
    <source>
        <dbReference type="EMBL" id="MFC4728490.1"/>
    </source>
</evidence>
<gene>
    <name evidence="1" type="ORF">ACFO3Q_09950</name>
</gene>
<proteinExistence type="predicted"/>
<keyword evidence="2" id="KW-1185">Reference proteome</keyword>
<comment type="caution">
    <text evidence="1">The sequence shown here is derived from an EMBL/GenBank/DDBJ whole genome shotgun (WGS) entry which is preliminary data.</text>
</comment>
<dbReference type="Proteomes" id="UP001595892">
    <property type="component" value="Unassembled WGS sequence"/>
</dbReference>
<organism evidence="1 2">
    <name type="scientific">Coralloluteibacterium thermophilum</name>
    <dbReference type="NCBI Taxonomy" id="2707049"/>
    <lineage>
        <taxon>Bacteria</taxon>
        <taxon>Pseudomonadati</taxon>
        <taxon>Pseudomonadota</taxon>
        <taxon>Gammaproteobacteria</taxon>
        <taxon>Lysobacterales</taxon>
        <taxon>Lysobacteraceae</taxon>
        <taxon>Coralloluteibacterium</taxon>
    </lineage>
</organism>
<sequence length="144" mass="15585">MSLLLNTLTFLRARELGRQARAIRASIDTLPQAARSEAAALAIREMQRAGQLQVPHFHGASDVQPYQPWTDVAAQATGKAQAGAVQLRVRGIAQWLTVVYYETRGSAQPRLAALHREVLGMLGELRGSYAAHAARDTLLEASAA</sequence>
<protein>
    <submittedName>
        <fullName evidence="1">Uncharacterized protein</fullName>
    </submittedName>
</protein>
<dbReference type="EMBL" id="JBHSGG010000029">
    <property type="protein sequence ID" value="MFC4728490.1"/>
    <property type="molecule type" value="Genomic_DNA"/>
</dbReference>
<name>A0ABV9NLY8_9GAMM</name>
<dbReference type="RefSeq" id="WP_377004523.1">
    <property type="nucleotide sequence ID" value="NZ_JBHSGG010000029.1"/>
</dbReference>
<reference evidence="2" key="1">
    <citation type="journal article" date="2019" name="Int. J. Syst. Evol. Microbiol.">
        <title>The Global Catalogue of Microorganisms (GCM) 10K type strain sequencing project: providing services to taxonomists for standard genome sequencing and annotation.</title>
        <authorList>
            <consortium name="The Broad Institute Genomics Platform"/>
            <consortium name="The Broad Institute Genome Sequencing Center for Infectious Disease"/>
            <person name="Wu L."/>
            <person name="Ma J."/>
        </authorList>
    </citation>
    <scope>NUCLEOTIDE SEQUENCE [LARGE SCALE GENOMIC DNA]</scope>
    <source>
        <strain evidence="2">CGMCC 1.13574</strain>
    </source>
</reference>
<evidence type="ECO:0000313" key="2">
    <source>
        <dbReference type="Proteomes" id="UP001595892"/>
    </source>
</evidence>